<keyword evidence="1" id="KW-0175">Coiled coil</keyword>
<feature type="domain" description="Band 7" evidence="3">
    <location>
        <begin position="312"/>
        <end position="423"/>
    </location>
</feature>
<organism evidence="4">
    <name type="scientific">Trieres chinensis</name>
    <name type="common">Marine centric diatom</name>
    <name type="synonym">Odontella sinensis</name>
    <dbReference type="NCBI Taxonomy" id="1514140"/>
    <lineage>
        <taxon>Eukaryota</taxon>
        <taxon>Sar</taxon>
        <taxon>Stramenopiles</taxon>
        <taxon>Ochrophyta</taxon>
        <taxon>Bacillariophyta</taxon>
        <taxon>Mediophyceae</taxon>
        <taxon>Biddulphiophycidae</taxon>
        <taxon>Eupodiscales</taxon>
        <taxon>Parodontellaceae</taxon>
        <taxon>Trieres</taxon>
    </lineage>
</organism>
<dbReference type="InterPro" id="IPR036013">
    <property type="entry name" value="Band_7/SPFH_dom_sf"/>
</dbReference>
<dbReference type="AlphaFoldDB" id="A0A7S1ZYG7"/>
<protein>
    <recommendedName>
        <fullName evidence="3">Band 7 domain-containing protein</fullName>
    </recommendedName>
</protein>
<gene>
    <name evidence="4" type="ORF">OSIN01602_LOCUS16518</name>
</gene>
<feature type="coiled-coil region" evidence="1">
    <location>
        <begin position="427"/>
        <end position="454"/>
    </location>
</feature>
<dbReference type="Pfam" id="PF01145">
    <property type="entry name" value="Band_7"/>
    <property type="match status" value="1"/>
</dbReference>
<dbReference type="GO" id="GO:0005634">
    <property type="term" value="C:nucleus"/>
    <property type="evidence" value="ECO:0007669"/>
    <property type="project" value="TreeGrafter"/>
</dbReference>
<proteinExistence type="predicted"/>
<dbReference type="InterPro" id="IPR001107">
    <property type="entry name" value="Band_7"/>
</dbReference>
<sequence>MQFSGGTLVGVPVFSVPIFAAGCVASVVFLLVLLMFRLEFIDRDEQLVVEGLTEQTVIDGPRVALLPLLMKSRNKRKVLSLGPMEYCIIKNILSGKKRVEVGPKLVFLRPYDNVKKEGDSQKRNALSLKANEYVRFIDHLTGSVRVVMGEKGCVVPGPDEAFLDVGGKKKAVDLQIFEYVKIQDKRTGKVRTERGEKIVFLGPYEEFQGSKKTAVEVDEETAVLVRNKRSGQQHLVTEKKLFIPTSDEEIMEVRKLVKLAPYEACIVRDKTGKELFFFGKNDEERSFFLPPHSSMVSLLWSRGRRREKRDLRITKIDLRPMYMSFEFNCRTNDNVELVLEGSFFWEVVDLQAMMKFTNDTTGDICNHARSRFIERVSKVTLQEFMTQFNKIAEEVHEHDSSNFYTQRGVKIHSLEVTGYHCAEHSTAMILEQIIQETTNRMNRLQQQESENEVQLHQIQGDIEEEKARGELLQIQTANSNARSKMEGMAEAERVKSFLADLAEDIPDMNIKIGLWNTLRKEDALRAISKGNAKLYFTPRDANLSIENHDHVHGEGGSWVDGAGASTGSG</sequence>
<reference evidence="4" key="1">
    <citation type="submission" date="2021-01" db="EMBL/GenBank/DDBJ databases">
        <authorList>
            <person name="Corre E."/>
            <person name="Pelletier E."/>
            <person name="Niang G."/>
            <person name="Scheremetjew M."/>
            <person name="Finn R."/>
            <person name="Kale V."/>
            <person name="Holt S."/>
            <person name="Cochrane G."/>
            <person name="Meng A."/>
            <person name="Brown T."/>
            <person name="Cohen L."/>
        </authorList>
    </citation>
    <scope>NUCLEOTIDE SEQUENCE</scope>
    <source>
        <strain evidence="4">Grunow 1884</strain>
    </source>
</reference>
<evidence type="ECO:0000256" key="2">
    <source>
        <dbReference type="SAM" id="Phobius"/>
    </source>
</evidence>
<feature type="transmembrane region" description="Helical" evidence="2">
    <location>
        <begin position="12"/>
        <end position="36"/>
    </location>
</feature>
<keyword evidence="2" id="KW-0812">Transmembrane</keyword>
<dbReference type="PANTHER" id="PTHR14165">
    <property type="entry name" value="MAJOR VAULT PROTEIN"/>
    <property type="match status" value="1"/>
</dbReference>
<dbReference type="Gene3D" id="3.30.479.30">
    <property type="entry name" value="Band 7 domain"/>
    <property type="match status" value="1"/>
</dbReference>
<keyword evidence="2" id="KW-1133">Transmembrane helix</keyword>
<evidence type="ECO:0000313" key="4">
    <source>
        <dbReference type="EMBL" id="CAD9352514.1"/>
    </source>
</evidence>
<dbReference type="GO" id="GO:0005737">
    <property type="term" value="C:cytoplasm"/>
    <property type="evidence" value="ECO:0007669"/>
    <property type="project" value="TreeGrafter"/>
</dbReference>
<dbReference type="InterPro" id="IPR039059">
    <property type="entry name" value="MVP"/>
</dbReference>
<dbReference type="PANTHER" id="PTHR14165:SF3">
    <property type="entry name" value="MAJOR VAULT PROTEIN"/>
    <property type="match status" value="1"/>
</dbReference>
<evidence type="ECO:0000259" key="3">
    <source>
        <dbReference type="Pfam" id="PF01145"/>
    </source>
</evidence>
<dbReference type="SUPFAM" id="SSF117892">
    <property type="entry name" value="Band 7/SPFH domain"/>
    <property type="match status" value="1"/>
</dbReference>
<dbReference type="EMBL" id="HBGO01028701">
    <property type="protein sequence ID" value="CAD9352514.1"/>
    <property type="molecule type" value="Transcribed_RNA"/>
</dbReference>
<accession>A0A7S1ZYG7</accession>
<keyword evidence="2" id="KW-0472">Membrane</keyword>
<evidence type="ECO:0000256" key="1">
    <source>
        <dbReference type="SAM" id="Coils"/>
    </source>
</evidence>
<name>A0A7S1ZYG7_TRICV</name>